<dbReference type="VEuPathDB" id="FungiDB:HZS61_012706"/>
<dbReference type="InterPro" id="IPR002889">
    <property type="entry name" value="WSC_carb-bd"/>
</dbReference>
<dbReference type="GO" id="GO:0005975">
    <property type="term" value="P:carbohydrate metabolic process"/>
    <property type="evidence" value="ECO:0007669"/>
    <property type="project" value="InterPro"/>
</dbReference>
<evidence type="ECO:0000313" key="19">
    <source>
        <dbReference type="EMBL" id="RKK83429.1"/>
    </source>
</evidence>
<evidence type="ECO:0000256" key="2">
    <source>
        <dbReference type="ARBA" id="ARBA00004906"/>
    </source>
</evidence>
<dbReference type="PROSITE" id="PS51762">
    <property type="entry name" value="GH16_2"/>
    <property type="match status" value="1"/>
</dbReference>
<proteinExistence type="inferred from homology"/>
<dbReference type="GO" id="GO:1990429">
    <property type="term" value="C:peroxisomal importomer complex"/>
    <property type="evidence" value="ECO:0007669"/>
    <property type="project" value="TreeGrafter"/>
</dbReference>
<comment type="subunit">
    <text evidence="15">Component of the PEX2-PEX10-PEX12 retrotranslocation channel, composed of PEX2, PEX10 and PEX12.</text>
</comment>
<evidence type="ECO:0000256" key="13">
    <source>
        <dbReference type="ARBA" id="ARBA00023140"/>
    </source>
</evidence>
<organism evidence="19 20">
    <name type="scientific">Fusarium oxysporum</name>
    <name type="common">Fusarium vascular wilt</name>
    <dbReference type="NCBI Taxonomy" id="5507"/>
    <lineage>
        <taxon>Eukaryota</taxon>
        <taxon>Fungi</taxon>
        <taxon>Dikarya</taxon>
        <taxon>Ascomycota</taxon>
        <taxon>Pezizomycotina</taxon>
        <taxon>Sordariomycetes</taxon>
        <taxon>Hypocreomycetidae</taxon>
        <taxon>Hypocreales</taxon>
        <taxon>Nectriaceae</taxon>
        <taxon>Fusarium</taxon>
        <taxon>Fusarium oxysporum species complex</taxon>
    </lineage>
</organism>
<feature type="domain" description="WSC" evidence="17">
    <location>
        <begin position="794"/>
        <end position="886"/>
    </location>
</feature>
<dbReference type="GO" id="GO:0008270">
    <property type="term" value="F:zinc ion binding"/>
    <property type="evidence" value="ECO:0007669"/>
    <property type="project" value="UniProtKB-KW"/>
</dbReference>
<keyword evidence="8" id="KW-0863">Zinc-finger</keyword>
<name>A0A420NT25_FUSOX</name>
<dbReference type="InterPro" id="IPR013083">
    <property type="entry name" value="Znf_RING/FYVE/PHD"/>
</dbReference>
<dbReference type="Pfam" id="PF26113">
    <property type="entry name" value="GH16_XgeA"/>
    <property type="match status" value="1"/>
</dbReference>
<dbReference type="SMART" id="SM00321">
    <property type="entry name" value="WSC"/>
    <property type="match status" value="1"/>
</dbReference>
<dbReference type="EMBL" id="MRCX01000013">
    <property type="protein sequence ID" value="RKK83429.1"/>
    <property type="molecule type" value="Genomic_DNA"/>
</dbReference>
<comment type="pathway">
    <text evidence="2">Protein modification; protein ubiquitination.</text>
</comment>
<feature type="domain" description="GH16" evidence="18">
    <location>
        <begin position="384"/>
        <end position="690"/>
    </location>
</feature>
<keyword evidence="12" id="KW-0472">Membrane</keyword>
<comment type="similarity">
    <text evidence="3">Belongs to the pex2/pex10/pex12 family.</text>
</comment>
<dbReference type="InterPro" id="IPR013320">
    <property type="entry name" value="ConA-like_dom_sf"/>
</dbReference>
<dbReference type="PANTHER" id="PTHR12888:SF0">
    <property type="entry name" value="PEROXISOME ASSEMBLY PROTEIN 12"/>
    <property type="match status" value="1"/>
</dbReference>
<keyword evidence="13" id="KW-0576">Peroxisome</keyword>
<dbReference type="InterPro" id="IPR000757">
    <property type="entry name" value="Beta-glucanase-like"/>
</dbReference>
<dbReference type="PANTHER" id="PTHR12888">
    <property type="entry name" value="PEROXISOME ASSEMBLY PROTEIN 12 PEROXIN-12"/>
    <property type="match status" value="1"/>
</dbReference>
<dbReference type="InterPro" id="IPR017375">
    <property type="entry name" value="PEX12"/>
</dbReference>
<dbReference type="GO" id="GO:0016562">
    <property type="term" value="P:protein import into peroxisome matrix, receptor recycling"/>
    <property type="evidence" value="ECO:0007669"/>
    <property type="project" value="UniProtKB-ARBA"/>
</dbReference>
<dbReference type="VEuPathDB" id="FungiDB:FOIG_08362"/>
<dbReference type="VEuPathDB" id="FungiDB:FOC1_g10010085"/>
<dbReference type="SUPFAM" id="SSF57850">
    <property type="entry name" value="RING/U-box"/>
    <property type="match status" value="1"/>
</dbReference>
<dbReference type="VEuPathDB" id="FungiDB:FOC4_g10011657"/>
<evidence type="ECO:0000256" key="5">
    <source>
        <dbReference type="ARBA" id="ARBA00022448"/>
    </source>
</evidence>
<keyword evidence="11" id="KW-1133">Transmembrane helix</keyword>
<dbReference type="GO" id="GO:0006513">
    <property type="term" value="P:protein monoubiquitination"/>
    <property type="evidence" value="ECO:0007669"/>
    <property type="project" value="TreeGrafter"/>
</dbReference>
<evidence type="ECO:0000256" key="9">
    <source>
        <dbReference type="ARBA" id="ARBA00022833"/>
    </source>
</evidence>
<evidence type="ECO:0000256" key="4">
    <source>
        <dbReference type="ARBA" id="ARBA00018980"/>
    </source>
</evidence>
<dbReference type="InterPro" id="IPR006845">
    <property type="entry name" value="Pex_N"/>
</dbReference>
<evidence type="ECO:0000256" key="16">
    <source>
        <dbReference type="SAM" id="MobiDB-lite"/>
    </source>
</evidence>
<feature type="compositionally biased region" description="Basic and acidic residues" evidence="16">
    <location>
        <begin position="310"/>
        <end position="319"/>
    </location>
</feature>
<dbReference type="GO" id="GO:0004553">
    <property type="term" value="F:hydrolase activity, hydrolyzing O-glycosyl compounds"/>
    <property type="evidence" value="ECO:0007669"/>
    <property type="project" value="InterPro"/>
</dbReference>
<feature type="compositionally biased region" description="Polar residues" evidence="16">
    <location>
        <begin position="697"/>
        <end position="733"/>
    </location>
</feature>
<dbReference type="PROSITE" id="PS51212">
    <property type="entry name" value="WSC"/>
    <property type="match status" value="1"/>
</dbReference>
<gene>
    <name evidence="19" type="ORF">BFJ69_g2582</name>
</gene>
<dbReference type="CDD" id="cd02181">
    <property type="entry name" value="GH16_fungal_Lam16A_glucanase"/>
    <property type="match status" value="1"/>
</dbReference>
<reference evidence="19 20" key="1">
    <citation type="journal article" date="2018" name="Sci. Rep.">
        <title>Characterisation of pathogen-specific regions and novel effector candidates in Fusarium oxysporum f. sp. cepae.</title>
        <authorList>
            <person name="Armitage A.D."/>
            <person name="Taylor A."/>
            <person name="Sobczyk M.K."/>
            <person name="Baxter L."/>
            <person name="Greenfield B.P."/>
            <person name="Bates H.J."/>
            <person name="Wilson F."/>
            <person name="Jackson A.C."/>
            <person name="Ott S."/>
            <person name="Harrison R.J."/>
            <person name="Clarkson J.P."/>
        </authorList>
    </citation>
    <scope>NUCLEOTIDE SEQUENCE [LARGE SCALE GENOMIC DNA]</scope>
    <source>
        <strain evidence="19 20">Fo_A13</strain>
    </source>
</reference>
<dbReference type="Proteomes" id="UP000285084">
    <property type="component" value="Unassembled WGS sequence"/>
</dbReference>
<dbReference type="SUPFAM" id="SSF49899">
    <property type="entry name" value="Concanavalin A-like lectins/glucanases"/>
    <property type="match status" value="1"/>
</dbReference>
<comment type="subcellular location">
    <subcellularLocation>
        <location evidence="1">Peroxisome membrane</location>
        <topology evidence="1">Multi-pass membrane protein</topology>
    </subcellularLocation>
</comment>
<feature type="compositionally biased region" description="Low complexity" evidence="16">
    <location>
        <begin position="919"/>
        <end position="930"/>
    </location>
</feature>
<keyword evidence="10" id="KW-0653">Protein transport</keyword>
<keyword evidence="7" id="KW-0479">Metal-binding</keyword>
<dbReference type="Pfam" id="PF04757">
    <property type="entry name" value="Pex2_Pex12"/>
    <property type="match status" value="1"/>
</dbReference>
<dbReference type="Gene3D" id="3.30.40.10">
    <property type="entry name" value="Zinc/RING finger domain, C3HC4 (zinc finger)"/>
    <property type="match status" value="1"/>
</dbReference>
<evidence type="ECO:0000256" key="7">
    <source>
        <dbReference type="ARBA" id="ARBA00022723"/>
    </source>
</evidence>
<evidence type="ECO:0000256" key="10">
    <source>
        <dbReference type="ARBA" id="ARBA00022927"/>
    </source>
</evidence>
<evidence type="ECO:0000259" key="17">
    <source>
        <dbReference type="PROSITE" id="PS51212"/>
    </source>
</evidence>
<feature type="region of interest" description="Disordered" evidence="16">
    <location>
        <begin position="694"/>
        <end position="763"/>
    </location>
</feature>
<dbReference type="VEuPathDB" id="FungiDB:FOXG_08301"/>
<evidence type="ECO:0000256" key="6">
    <source>
        <dbReference type="ARBA" id="ARBA00022692"/>
    </source>
</evidence>
<dbReference type="AlphaFoldDB" id="A0A420NT25"/>
<dbReference type="GO" id="GO:0005778">
    <property type="term" value="C:peroxisomal membrane"/>
    <property type="evidence" value="ECO:0007669"/>
    <property type="project" value="UniProtKB-SubCell"/>
</dbReference>
<feature type="compositionally biased region" description="Low complexity" evidence="16">
    <location>
        <begin position="744"/>
        <end position="756"/>
    </location>
</feature>
<evidence type="ECO:0000256" key="3">
    <source>
        <dbReference type="ARBA" id="ARBA00008704"/>
    </source>
</evidence>
<feature type="region of interest" description="Disordered" evidence="16">
    <location>
        <begin position="902"/>
        <end position="975"/>
    </location>
</feature>
<evidence type="ECO:0000256" key="15">
    <source>
        <dbReference type="ARBA" id="ARBA00034505"/>
    </source>
</evidence>
<evidence type="ECO:0000256" key="12">
    <source>
        <dbReference type="ARBA" id="ARBA00023136"/>
    </source>
</evidence>
<accession>A0A420NT25</accession>
<keyword evidence="9" id="KW-0862">Zinc</keyword>
<dbReference type="VEuPathDB" id="FungiDB:FOMG_12224"/>
<evidence type="ECO:0000256" key="14">
    <source>
        <dbReference type="ARBA" id="ARBA00029692"/>
    </source>
</evidence>
<feature type="region of interest" description="Disordered" evidence="16">
    <location>
        <begin position="1192"/>
        <end position="1212"/>
    </location>
</feature>
<evidence type="ECO:0000256" key="11">
    <source>
        <dbReference type="ARBA" id="ARBA00022989"/>
    </source>
</evidence>
<dbReference type="Pfam" id="PF01822">
    <property type="entry name" value="WSC"/>
    <property type="match status" value="1"/>
</dbReference>
<evidence type="ECO:0000313" key="20">
    <source>
        <dbReference type="Proteomes" id="UP000285084"/>
    </source>
</evidence>
<dbReference type="Gene3D" id="2.60.120.200">
    <property type="match status" value="1"/>
</dbReference>
<keyword evidence="5" id="KW-0813">Transport</keyword>
<dbReference type="VEuPathDB" id="FungiDB:FOXG_08300"/>
<dbReference type="VEuPathDB" id="FungiDB:FOZG_06953"/>
<dbReference type="GO" id="GO:0004842">
    <property type="term" value="F:ubiquitin-protein transferase activity"/>
    <property type="evidence" value="ECO:0007669"/>
    <property type="project" value="TreeGrafter"/>
</dbReference>
<keyword evidence="6" id="KW-0812">Transmembrane</keyword>
<feature type="compositionally biased region" description="Polar residues" evidence="16">
    <location>
        <begin position="944"/>
        <end position="967"/>
    </location>
</feature>
<evidence type="ECO:0000256" key="8">
    <source>
        <dbReference type="ARBA" id="ARBA00022771"/>
    </source>
</evidence>
<evidence type="ECO:0000259" key="18">
    <source>
        <dbReference type="PROSITE" id="PS51762"/>
    </source>
</evidence>
<protein>
    <recommendedName>
        <fullName evidence="4">Peroxisome assembly protein 12</fullName>
    </recommendedName>
    <alternativeName>
        <fullName evidence="14">Peroxin-12</fullName>
    </alternativeName>
</protein>
<evidence type="ECO:0000256" key="1">
    <source>
        <dbReference type="ARBA" id="ARBA00004585"/>
    </source>
</evidence>
<comment type="caution">
    <text evidence="19">The sequence shown here is derived from an EMBL/GenBank/DDBJ whole genome shotgun (WGS) entry which is preliminary data.</text>
</comment>
<sequence>MEFVTALRGTFDEQKPSLFEVLSEQQLNALLPPTLRYLLTIATHRHPRYLLRILNSFDEIYAGVMLLVERHYLRTRGGSFTENFYGLKREKGLHAEVPRASMSSPDIVRETLKLTTRDVWKNLLVIVGIPYLKRKLDESYEVNAPRALLGAAYTRMPENPTLRDRFLYYYRWFLRNIYPSVNAGYYFAMLAFNVAYLFDGSKYHSPLLWLIGTRIRRMSGADYKAIEALTQTPETGHRPGWRSLLNPREMGPRILSSLSILLPTSIFALKFLEWWYQSDFAKQLSRKATESVDLPPPVISADGKGGSSKKKPEAKKEESNEGDSIPSAEDAPIATPSLLPVYTIPFPSDSALCPICVDEIVTPTACQTGVVYCYTCIHKWIEGQHQKQEDFMDSREGDSLISGFDWFNGRDLSNGFVQYQDLEGAEQYGLYSVDPFSNTVRLRPDSARKFDLNEGRPSIRLESKESYQYGLFIADFQHMPISQCGTWPAFWAYGANWPNNGEVDILEGANLAYTNIMSAHTADGCMLDPADSNLFSGNPQSLDCAVGTDNVGCGFTPPASDTSSYGDGFNAVGGGVYAMEWDSEYISIWHFPRGAIPADIEAKRPDPRKWGLPQSLFGGSKCNVDEYFNDMRIVLNINFCGDYGEGTWGSSETCRALAPTCREYVASNPLDFQDAYFDVSYIDVYTRLGGDVPPVVPSSTSEAPTEISIPSASTPGPNTPISGNTRFPNSTAIVTRPRPKEDASATAEPTTTTTLTGISSVEVTIPGSGTNSATVSSLPVATGGSSVNPAKIDDYAYLGCFGSQNGFQTFNEKAESDDMTIEKCIEACNGLTYIGLFEGTCYCASKLDADTRALRNESSCNRPCPGNDDQFCGGMVSQRSKRSIPLRRDAPNNILLTVYADTSDAGQPDVPPGMGPGVDGTAAGGSSSPTGGSGQGNSPADGANGSTESDSQAGDSAQRTANGQAGSSDELPAATNNRVVADTATVTDVVAGTDTDAVVFSTLSDGEVLEATQAIPDTGRTVVTSTVTFFTVLPSNPGSLVPQESIVTMSYSLCDYCDTPTLIQPPMATKVVECDGCGTNGENTVTLTVPVHVTVTVTGTGTGTGTNATQATGNAAAGVVPDQTREIPPIVPTGMGSNANAGPEVTTIVITYLTTQLVTYGTETKSVSTETRTMRRTVVVTVSDIETMSILPVPSPGRPNTPISHATPTPGASGAPVVVSSASSRVDDFFVYFAIVAMAILALSL</sequence>
<feature type="region of interest" description="Disordered" evidence="16">
    <location>
        <begin position="295"/>
        <end position="331"/>
    </location>
</feature>